<sequence length="201" mass="23379">MQYVVTKNKYELASRIAIEVKPEEKQVELQKIPEHCYNRTTHYYTGNDPSLIKTFSSEGACLLLITQSNPRRQIHNHFIRNVLKIDEIPDKPQRTKVFDKAELTMEEIALIIRIAVAMDEFYLLSNVEVFFAEISHGVSYQVEKHGDIIHVYLNREASSIKPIKECYKTAYEVFDGFVNDFVRVHLYPRFADYVPSSTKDG</sequence>
<proteinExistence type="predicted"/>
<reference evidence="1" key="1">
    <citation type="journal article" date="2014" name="Front. Microbiol.">
        <title>High frequency of phylogenetically diverse reductive dehalogenase-homologous genes in deep subseafloor sedimentary metagenomes.</title>
        <authorList>
            <person name="Kawai M."/>
            <person name="Futagami T."/>
            <person name="Toyoda A."/>
            <person name="Takaki Y."/>
            <person name="Nishi S."/>
            <person name="Hori S."/>
            <person name="Arai W."/>
            <person name="Tsubouchi T."/>
            <person name="Morono Y."/>
            <person name="Uchiyama I."/>
            <person name="Ito T."/>
            <person name="Fujiyama A."/>
            <person name="Inagaki F."/>
            <person name="Takami H."/>
        </authorList>
    </citation>
    <scope>NUCLEOTIDE SEQUENCE</scope>
    <source>
        <strain evidence="1">Expedition CK06-06</strain>
    </source>
</reference>
<gene>
    <name evidence="1" type="ORF">S12H4_51678</name>
</gene>
<feature type="non-terminal residue" evidence="1">
    <location>
        <position position="201"/>
    </location>
</feature>
<dbReference type="EMBL" id="BARW01032687">
    <property type="protein sequence ID" value="GAJ02984.1"/>
    <property type="molecule type" value="Genomic_DNA"/>
</dbReference>
<dbReference type="AlphaFoldDB" id="X1TCM8"/>
<accession>X1TCM8</accession>
<protein>
    <submittedName>
        <fullName evidence="1">Uncharacterized protein</fullName>
    </submittedName>
</protein>
<evidence type="ECO:0000313" key="1">
    <source>
        <dbReference type="EMBL" id="GAJ02984.1"/>
    </source>
</evidence>
<name>X1TCM8_9ZZZZ</name>
<comment type="caution">
    <text evidence="1">The sequence shown here is derived from an EMBL/GenBank/DDBJ whole genome shotgun (WGS) entry which is preliminary data.</text>
</comment>
<organism evidence="1">
    <name type="scientific">marine sediment metagenome</name>
    <dbReference type="NCBI Taxonomy" id="412755"/>
    <lineage>
        <taxon>unclassified sequences</taxon>
        <taxon>metagenomes</taxon>
        <taxon>ecological metagenomes</taxon>
    </lineage>
</organism>